<evidence type="ECO:0000256" key="16">
    <source>
        <dbReference type="ARBA" id="ARBA00023180"/>
    </source>
</evidence>
<dbReference type="GeneTree" id="ENSGT01030000234566"/>
<name>A0AAX7T7F2_ASTCA</name>
<keyword evidence="6" id="KW-0217">Developmental protein</keyword>
<keyword evidence="16" id="KW-0325">Glycoprotein</keyword>
<proteinExistence type="inferred from homology"/>
<dbReference type="InterPro" id="IPR051216">
    <property type="entry name" value="Teneurin"/>
</dbReference>
<evidence type="ECO:0000256" key="3">
    <source>
        <dbReference type="ARBA" id="ARBA00004316"/>
    </source>
</evidence>
<evidence type="ECO:0000256" key="15">
    <source>
        <dbReference type="ARBA" id="ARBA00023157"/>
    </source>
</evidence>
<evidence type="ECO:0000256" key="10">
    <source>
        <dbReference type="ARBA" id="ARBA00022692"/>
    </source>
</evidence>
<dbReference type="InterPro" id="IPR056822">
    <property type="entry name" value="TEN_NHL"/>
</dbReference>
<dbReference type="InterPro" id="IPR011042">
    <property type="entry name" value="6-blade_b-propeller_TolB-like"/>
</dbReference>
<evidence type="ECO:0000256" key="14">
    <source>
        <dbReference type="ARBA" id="ARBA00023136"/>
    </source>
</evidence>
<organism evidence="29 30">
    <name type="scientific">Astatotilapia calliptera</name>
    <name type="common">Eastern happy</name>
    <name type="synonym">Chromis callipterus</name>
    <dbReference type="NCBI Taxonomy" id="8154"/>
    <lineage>
        <taxon>Eukaryota</taxon>
        <taxon>Metazoa</taxon>
        <taxon>Chordata</taxon>
        <taxon>Craniata</taxon>
        <taxon>Vertebrata</taxon>
        <taxon>Euteleostomi</taxon>
        <taxon>Actinopterygii</taxon>
        <taxon>Neopterygii</taxon>
        <taxon>Teleostei</taxon>
        <taxon>Neoteleostei</taxon>
        <taxon>Acanthomorphata</taxon>
        <taxon>Ovalentaria</taxon>
        <taxon>Cichlomorphae</taxon>
        <taxon>Cichliformes</taxon>
        <taxon>Cichlidae</taxon>
        <taxon>African cichlids</taxon>
        <taxon>Pseudocrenilabrinae</taxon>
        <taxon>Haplochromini</taxon>
        <taxon>Astatotilapia</taxon>
    </lineage>
</organism>
<reference evidence="29" key="3">
    <citation type="submission" date="2025-08" db="UniProtKB">
        <authorList>
            <consortium name="Ensembl"/>
        </authorList>
    </citation>
    <scope>IDENTIFICATION</scope>
</reference>
<evidence type="ECO:0000256" key="9">
    <source>
        <dbReference type="ARBA" id="ARBA00022536"/>
    </source>
</evidence>
<dbReference type="Gene3D" id="2.180.10.10">
    <property type="entry name" value="RHS repeat-associated core"/>
    <property type="match status" value="1"/>
</dbReference>
<evidence type="ECO:0000313" key="30">
    <source>
        <dbReference type="Proteomes" id="UP000265100"/>
    </source>
</evidence>
<feature type="disulfide bond" evidence="24">
    <location>
        <begin position="551"/>
        <end position="560"/>
    </location>
</feature>
<dbReference type="Pfam" id="PF25020">
    <property type="entry name" value="TTR_TEN1-4"/>
    <property type="match status" value="1"/>
</dbReference>
<keyword evidence="9 24" id="KW-0245">EGF-like domain</keyword>
<keyword evidence="30" id="KW-1185">Reference proteome</keyword>
<evidence type="ECO:0000313" key="29">
    <source>
        <dbReference type="Ensembl" id="ENSACLP00000050121.1"/>
    </source>
</evidence>
<feature type="compositionally biased region" description="Polar residues" evidence="25">
    <location>
        <begin position="184"/>
        <end position="202"/>
    </location>
</feature>
<dbReference type="PROSITE" id="PS01186">
    <property type="entry name" value="EGF_2"/>
    <property type="match status" value="4"/>
</dbReference>
<feature type="domain" description="Teneurin N-terminal" evidence="28">
    <location>
        <begin position="1"/>
        <end position="290"/>
    </location>
</feature>
<evidence type="ECO:0000256" key="17">
    <source>
        <dbReference type="ARBA" id="ARBA00023242"/>
    </source>
</evidence>
<dbReference type="Pfam" id="PF23538">
    <property type="entry name" value="Teneurin_ABD"/>
    <property type="match status" value="1"/>
</dbReference>
<keyword evidence="12" id="KW-0221">Differentiation</keyword>
<dbReference type="PROSITE" id="PS50026">
    <property type="entry name" value="EGF_3"/>
    <property type="match status" value="3"/>
</dbReference>
<dbReference type="Gene3D" id="2.10.25.10">
    <property type="entry name" value="Laminin"/>
    <property type="match status" value="6"/>
</dbReference>
<dbReference type="InterPro" id="IPR056823">
    <property type="entry name" value="TEN-like_YD-shell"/>
</dbReference>
<evidence type="ECO:0000256" key="26">
    <source>
        <dbReference type="SAM" id="Phobius"/>
    </source>
</evidence>
<dbReference type="PANTHER" id="PTHR11219">
    <property type="entry name" value="TENEURIN AND N-ACETYLGLUCOSAMINE-1-PHOSPHODIESTER ALPHA-N-ACETYLGLUCOSAMINIDASE"/>
    <property type="match status" value="1"/>
</dbReference>
<dbReference type="FunFam" id="2.10.25.10:FF:000013">
    <property type="entry name" value="Teneurin transmembrane protein 4"/>
    <property type="match status" value="1"/>
</dbReference>
<feature type="domain" description="EGF-like" evidence="27">
    <location>
        <begin position="696"/>
        <end position="731"/>
    </location>
</feature>
<dbReference type="InterPro" id="IPR057627">
    <property type="entry name" value="FN-plug_TEN1-4"/>
</dbReference>
<dbReference type="FunFam" id="2.10.25.10:FF:000021">
    <property type="entry name" value="Teneurin transmembrane protein 2"/>
    <property type="match status" value="1"/>
</dbReference>
<dbReference type="Ensembl" id="ENSACLT00000065433.1">
    <property type="protein sequence ID" value="ENSACLP00000050121.1"/>
    <property type="gene ID" value="ENSACLG00000023199.2"/>
</dbReference>
<dbReference type="GO" id="GO:0005634">
    <property type="term" value="C:nucleus"/>
    <property type="evidence" value="ECO:0007669"/>
    <property type="project" value="UniProtKB-SubCell"/>
</dbReference>
<dbReference type="FunFam" id="2.120.10.30:FF:000006">
    <property type="entry name" value="Teneurin transmembrane protein 4"/>
    <property type="match status" value="1"/>
</dbReference>
<dbReference type="Proteomes" id="UP000265100">
    <property type="component" value="Chromosome 14"/>
</dbReference>
<reference evidence="30" key="2">
    <citation type="submission" date="2023-03" db="EMBL/GenBank/DDBJ databases">
        <authorList>
            <consortium name="Wellcome Sanger Institute Data Sharing"/>
        </authorList>
    </citation>
    <scope>NUCLEOTIDE SEQUENCE [LARGE SCALE GENOMIC DNA]</scope>
</reference>
<keyword evidence="13 26" id="KW-1133">Transmembrane helix</keyword>
<dbReference type="InterPro" id="IPR009471">
    <property type="entry name" value="Ten_N"/>
</dbReference>
<dbReference type="Pfam" id="PF15636">
    <property type="entry name" value="Tox-GHH"/>
    <property type="match status" value="1"/>
</dbReference>
<comment type="subcellular location">
    <subcellularLocation>
        <location evidence="2">Cell membrane</location>
        <topology evidence="2">Single-pass membrane protein</topology>
    </subcellularLocation>
    <subcellularLocation>
        <location evidence="3">Cell projection</location>
    </subcellularLocation>
    <subcellularLocation>
        <location evidence="4">Cytoplasm</location>
    </subcellularLocation>
    <subcellularLocation>
        <location evidence="1">Nucleus</location>
    </subcellularLocation>
</comment>
<evidence type="ECO:0000256" key="23">
    <source>
        <dbReference type="ARBA" id="ARBA00083959"/>
    </source>
</evidence>
<dbReference type="InterPro" id="IPR057629">
    <property type="entry name" value="Teneurin1-4_GBD"/>
</dbReference>
<keyword evidence="10 26" id="KW-0812">Transmembrane</keyword>
<keyword evidence="15 24" id="KW-1015">Disulfide bond</keyword>
<evidence type="ECO:0000256" key="4">
    <source>
        <dbReference type="ARBA" id="ARBA00004496"/>
    </source>
</evidence>
<evidence type="ECO:0000256" key="13">
    <source>
        <dbReference type="ARBA" id="ARBA00022989"/>
    </source>
</evidence>
<evidence type="ECO:0000256" key="11">
    <source>
        <dbReference type="ARBA" id="ARBA00022737"/>
    </source>
</evidence>
<dbReference type="SUPFAM" id="SSF101898">
    <property type="entry name" value="NHL repeat"/>
    <property type="match status" value="1"/>
</dbReference>
<dbReference type="CDD" id="cd00054">
    <property type="entry name" value="EGF_CA"/>
    <property type="match status" value="1"/>
</dbReference>
<dbReference type="SUPFAM" id="SSF49464">
    <property type="entry name" value="Carboxypeptidase regulatory domain-like"/>
    <property type="match status" value="1"/>
</dbReference>
<dbReference type="GO" id="GO:0043005">
    <property type="term" value="C:neuron projection"/>
    <property type="evidence" value="ECO:0007669"/>
    <property type="project" value="TreeGrafter"/>
</dbReference>
<dbReference type="Pfam" id="PF23093">
    <property type="entry name" value="GBD_Tenm3"/>
    <property type="match status" value="1"/>
</dbReference>
<dbReference type="GO" id="GO:0048666">
    <property type="term" value="P:neuron development"/>
    <property type="evidence" value="ECO:0007669"/>
    <property type="project" value="TreeGrafter"/>
</dbReference>
<feature type="region of interest" description="Disordered" evidence="25">
    <location>
        <begin position="1"/>
        <end position="44"/>
    </location>
</feature>
<dbReference type="GO" id="GO:0007157">
    <property type="term" value="P:heterophilic cell-cell adhesion via plasma membrane cell adhesion molecules"/>
    <property type="evidence" value="ECO:0007669"/>
    <property type="project" value="TreeGrafter"/>
</dbReference>
<evidence type="ECO:0000256" key="22">
    <source>
        <dbReference type="ARBA" id="ARBA00081434"/>
    </source>
</evidence>
<keyword evidence="17" id="KW-0539">Nucleus</keyword>
<evidence type="ECO:0000256" key="21">
    <source>
        <dbReference type="ARBA" id="ARBA00077039"/>
    </source>
</evidence>
<evidence type="ECO:0000259" key="28">
    <source>
        <dbReference type="PROSITE" id="PS51361"/>
    </source>
</evidence>
<feature type="region of interest" description="Disordered" evidence="25">
    <location>
        <begin position="184"/>
        <end position="220"/>
    </location>
</feature>
<feature type="disulfide bond" evidence="24">
    <location>
        <begin position="663"/>
        <end position="673"/>
    </location>
</feature>
<feature type="disulfide bond" evidence="24">
    <location>
        <begin position="721"/>
        <end position="730"/>
    </location>
</feature>
<dbReference type="PANTHER" id="PTHR11219:SF9">
    <property type="entry name" value="TENEURIN-4"/>
    <property type="match status" value="1"/>
</dbReference>
<gene>
    <name evidence="29" type="primary">TENM4</name>
</gene>
<dbReference type="GO" id="GO:0050839">
    <property type="term" value="F:cell adhesion molecule binding"/>
    <property type="evidence" value="ECO:0007669"/>
    <property type="project" value="TreeGrafter"/>
</dbReference>
<evidence type="ECO:0000256" key="8">
    <source>
        <dbReference type="ARBA" id="ARBA00022490"/>
    </source>
</evidence>
<evidence type="ECO:0000256" key="20">
    <source>
        <dbReference type="ARBA" id="ARBA00068162"/>
    </source>
</evidence>
<evidence type="ECO:0000256" key="1">
    <source>
        <dbReference type="ARBA" id="ARBA00004123"/>
    </source>
</evidence>
<dbReference type="GO" id="GO:0042803">
    <property type="term" value="F:protein homodimerization activity"/>
    <property type="evidence" value="ECO:0007669"/>
    <property type="project" value="TreeGrafter"/>
</dbReference>
<dbReference type="FunFam" id="2.10.25.10:FF:000132">
    <property type="entry name" value="Teneurin transmembrane protein 4"/>
    <property type="match status" value="1"/>
</dbReference>
<protein>
    <recommendedName>
        <fullName evidence="20">Teneurin-4</fullName>
    </recommendedName>
    <alternativeName>
        <fullName evidence="22">Protein Odd Oz/ten-m homolog 4</fullName>
    </alternativeName>
    <alternativeName>
        <fullName evidence="21">Tenascin-M4</fullName>
    </alternativeName>
    <alternativeName>
        <fullName evidence="23">Teneurin transmembrane protein 4</fullName>
    </alternativeName>
</protein>
<keyword evidence="18" id="KW-0966">Cell projection</keyword>
<feature type="compositionally biased region" description="Polar residues" evidence="25">
    <location>
        <begin position="211"/>
        <end position="220"/>
    </location>
</feature>
<feature type="domain" description="EGF-like" evidence="27">
    <location>
        <begin position="659"/>
        <end position="690"/>
    </location>
</feature>
<evidence type="ECO:0000256" key="12">
    <source>
        <dbReference type="ARBA" id="ARBA00022782"/>
    </source>
</evidence>
<comment type="subunit">
    <text evidence="19">Homodimer; disulfide-linked. May also form heterodimer with either TENM1 or TENM2 or TENM3.</text>
</comment>
<dbReference type="Pfam" id="PF25024">
    <property type="entry name" value="EGF_TEN"/>
    <property type="match status" value="1"/>
</dbReference>
<dbReference type="InterPro" id="IPR006530">
    <property type="entry name" value="YD"/>
</dbReference>
<evidence type="ECO:0000256" key="2">
    <source>
        <dbReference type="ARBA" id="ARBA00004162"/>
    </source>
</evidence>
<evidence type="ECO:0000256" key="5">
    <source>
        <dbReference type="ARBA" id="ARBA00009385"/>
    </source>
</evidence>
<accession>A0AAX7T7F2</accession>
<reference evidence="29" key="4">
    <citation type="submission" date="2025-09" db="UniProtKB">
        <authorList>
            <consortium name="Ensembl"/>
        </authorList>
    </citation>
    <scope>IDENTIFICATION</scope>
</reference>
<dbReference type="InterPro" id="IPR028916">
    <property type="entry name" value="Tox-GHH_dom"/>
</dbReference>
<dbReference type="Pfam" id="PF06484">
    <property type="entry name" value="Ten_N"/>
    <property type="match status" value="2"/>
</dbReference>
<dbReference type="GO" id="GO:0005737">
    <property type="term" value="C:cytoplasm"/>
    <property type="evidence" value="ECO:0007669"/>
    <property type="project" value="UniProtKB-SubCell"/>
</dbReference>
<keyword evidence="7" id="KW-1003">Cell membrane</keyword>
<evidence type="ECO:0000256" key="6">
    <source>
        <dbReference type="ARBA" id="ARBA00022473"/>
    </source>
</evidence>
<dbReference type="GO" id="GO:0009653">
    <property type="term" value="P:anatomical structure morphogenesis"/>
    <property type="evidence" value="ECO:0007669"/>
    <property type="project" value="UniProtKB-ARBA"/>
</dbReference>
<feature type="disulfide bond" evidence="24">
    <location>
        <begin position="700"/>
        <end position="710"/>
    </location>
</feature>
<keyword evidence="8" id="KW-0963">Cytoplasm</keyword>
<feature type="transmembrane region" description="Helical" evidence="26">
    <location>
        <begin position="290"/>
        <end position="311"/>
    </location>
</feature>
<dbReference type="GO" id="GO:0005886">
    <property type="term" value="C:plasma membrane"/>
    <property type="evidence" value="ECO:0007669"/>
    <property type="project" value="UniProtKB-SubCell"/>
</dbReference>
<dbReference type="Pfam" id="PF25023">
    <property type="entry name" value="TEN_YD-shell"/>
    <property type="match status" value="1"/>
</dbReference>
<evidence type="ECO:0000256" key="19">
    <source>
        <dbReference type="ARBA" id="ARBA00063448"/>
    </source>
</evidence>
<dbReference type="InterPro" id="IPR000742">
    <property type="entry name" value="EGF"/>
</dbReference>
<comment type="similarity">
    <text evidence="5">Belongs to the tenascin family. Teneurin subfamily.</text>
</comment>
<keyword evidence="11" id="KW-0677">Repeat</keyword>
<dbReference type="FunFam" id="2.10.25.10:FF:000026">
    <property type="entry name" value="Teneurin transmembrane protein 2"/>
    <property type="match status" value="1"/>
</dbReference>
<dbReference type="GO" id="GO:0007165">
    <property type="term" value="P:signal transduction"/>
    <property type="evidence" value="ECO:0007669"/>
    <property type="project" value="InterPro"/>
</dbReference>
<evidence type="ECO:0000259" key="27">
    <source>
        <dbReference type="PROSITE" id="PS50026"/>
    </source>
</evidence>
<feature type="domain" description="EGF-like" evidence="27">
    <location>
        <begin position="529"/>
        <end position="561"/>
    </location>
</feature>
<comment type="caution">
    <text evidence="24">Lacks conserved residue(s) required for the propagation of feature annotation.</text>
</comment>
<feature type="disulfide bond" evidence="24">
    <location>
        <begin position="680"/>
        <end position="689"/>
    </location>
</feature>
<keyword evidence="14 26" id="KW-0472">Membrane</keyword>
<dbReference type="PROSITE" id="PS51361">
    <property type="entry name" value="TENEURIN_N"/>
    <property type="match status" value="1"/>
</dbReference>
<dbReference type="FunFam" id="2.120.10.30:FF:000005">
    <property type="entry name" value="Teneurin transmembrane protein 4"/>
    <property type="match status" value="1"/>
</dbReference>
<dbReference type="FunFam" id="2.180.10.10:FF:000001">
    <property type="entry name" value="Teneurin transmembrane protein 4"/>
    <property type="match status" value="1"/>
</dbReference>
<dbReference type="NCBIfam" id="TIGR03696">
    <property type="entry name" value="Rhs_assc_core"/>
    <property type="match status" value="1"/>
</dbReference>
<dbReference type="SUPFAM" id="SSF57196">
    <property type="entry name" value="EGF/Laminin"/>
    <property type="match status" value="1"/>
</dbReference>
<dbReference type="InterPro" id="IPR008969">
    <property type="entry name" value="CarboxyPept-like_regulatory"/>
</dbReference>
<dbReference type="NCBIfam" id="TIGR01643">
    <property type="entry name" value="YD_repeat_2x"/>
    <property type="match status" value="2"/>
</dbReference>
<feature type="region of interest" description="Disordered" evidence="25">
    <location>
        <begin position="141"/>
        <end position="171"/>
    </location>
</feature>
<dbReference type="GO" id="GO:0046982">
    <property type="term" value="F:protein heterodimerization activity"/>
    <property type="evidence" value="ECO:0007669"/>
    <property type="project" value="TreeGrafter"/>
</dbReference>
<evidence type="ECO:0000256" key="24">
    <source>
        <dbReference type="PROSITE-ProRule" id="PRU00076"/>
    </source>
</evidence>
<dbReference type="FunFam" id="2.10.25.10:FF:000016">
    <property type="entry name" value="Teneurin transmembrane protein 2"/>
    <property type="match status" value="1"/>
</dbReference>
<dbReference type="PROSITE" id="PS00022">
    <property type="entry name" value="EGF_1"/>
    <property type="match status" value="5"/>
</dbReference>
<dbReference type="InterPro" id="IPR022385">
    <property type="entry name" value="Rhs_assc_core"/>
</dbReference>
<dbReference type="SMART" id="SM00181">
    <property type="entry name" value="EGF"/>
    <property type="match status" value="8"/>
</dbReference>
<sequence>MEVKERRPYRSLTARQDTERRYTSSSADSEDGKPNAKSYSSSETLKAFDHDSRMAYGTRADFSLRDLGFGDALPSHVATYRTDLGMAHREYSVSVGSDADTETDGIMSPEHAVRLWGRSNTKSGRSSCLSSRANSNLTLTDTEHENTENGPPLHCSSASSSPVEQLHYPPPSIAHHAASINSLNRSNYTPRSNPSPAPTDSSVPPEGPASGQDSGSAQDNWLLNSNIPLETRHFLFKPGGTSPMYCTTSPGYPLTSSTVYSPPPRPLPRNTFSRPAFSLKKPYKHCNWKCAALSAILISVTLLFLLAYFIGESPLTLSYTKTYTSVSHFQTPYIDMGEIDVGRKVAQQIPPGIFWRSQVFIDHPMYLKFNVSLSKDALVGIYGRRGLPPSHTQFDFVELLDGRRLLAQDIHGLEGPVAMQRSLVPITTHDTGFIQYMDTGIWHLAIYNDGKETETVSFLTTAIDSIDDCPSNCFGNGDCIAGTCHCFLGFKGPDCGRAACPVLCSGNGQYLKGRCMCHSGWKGSECDVPTNQCIDITCSNHGICIVGTCICNPGYKGENCEEVDCLDPTCSGRGVCVQGECHCFVGWGGPGCESPRASCMDQCSGHGAFLADTGTCSCDPNWTGHDCATEICASDCGGHGICVSGTCRCDDGWMGTGCDQRACHPRCNEHGTCKDGKCECSPGWNGEHCTIAHYLDKVGCPGLCNGNGRCTLGNNGWYCVCQLGWRGTGCDTSMETACSDVKDNDGDGLVDCMDPDCCLQATCHTTSLCVGSPDPLDIIQETQMSSAQSNLQTFYDRVRFLVGRDSTHIIPGANPFDGNHACVIRGQVVTSDGTPLVGVNISFINNPSYGYTITRQDGSFDLVTNGGIAIALHFERAPFITQEHTLWLPWGRFFVMDTIVMRHEENDIPSCDLSSFTRPSPVVSPAPLTAFAGSCAERGNVVPEIQSLEEEVPIPGTEMRLGYLSSRTPGYKSVLRVTLTHSLIPFNLMKVHLMVAVEGRLFRKWFPAAPNLSYDFVWDKTDVYSQKVYGLSEAFVSVGFEYESCPDLILWEKRTAVLQGYETIASKLGGWTIDKHHALNIQSGILHMGNGENVFISQQPPVIGSVMGNGRRRSISCPSCNGLADGNKLMAPVALACGSDGSLYVGDFNYVRRIFTTGNVTSVLELSNSPAHKYYLATSPVNNAVYLSDTSSRKVFKVKSLNVVKDVAKNLELVAGTGDQCLPYDDARCGDGGKAVEATLTNPRGITVDKYGVIFFVDGTMIRRIDQNGIISTLLGFNDLTSARPLSCDAVMDISQVRLEWPTDLAVNPMDNSLYVLDNNVVLQISENHQVRIVAGRPMHCQVPGIDHFLLSKVAIHATLESANALAVSHNGVLYIAESDEKKINRVRQVSTNGEISLVAGAPSGCDCKNDANCDCYSGDEGYAKDAKLNAPSSLAVCPDGDLYIADLGNIRIRYVRKNKPFLNPLSMYEVSSPINDELYLFDSNGSHIFTQSLTTGDYLYNLTYTGSGDLSSITDKNKNTVIIRRDTTGMPLWLMVPDGQTFWFTIGTNSALKTVAAQGQELAVMTYHGSSGLLATKTNENGWTTFFEYDSYGRLTNITYPTGRVSSYRTDADSSVRIQTEGSNKEDITVTTNLSASGTFYTLMQVRNSYFIGLDGSLRLVLANGMEVSLYTEPHLLAGTVNPTVSKRNVTLAIDNGLNLVEWRQRKEQARGQVTVYGRRLRVHNRNLLSLDFDRITRTEKVYDDHRKFTLRIHYDHAGRPTLWAPSSRLNGVNVTYSPGGHVAGIQRGTMSVRMEYDQNGRITSQIFADGKSWSYTYLEKSMVLLLYSQRQYIFEFDKNDRLSSVTMPNVARQTLETSRSIGYYRNTYRPPEGNASVLQDYSEDGQLLQTTYLGTGRRIIYKYGKLAKLLEILYDTTRIGFSYDEVAGMLKTVNLQSEGFTCTIRYRQIGPLIDRQIFRFSEEGMVNARFDYVYDNSFRVTSMQAVINEKPLPIDLYRYDDVSGKTEQFGKFGVIYYDINQIITTAVMTHTKHFDAYGRVKEVQYEIFRSLMYWMMVQYDNMGRVVAKELKVGPYANTTRYTYEYDADGQLQVVSINDKPLWRYSYDLNGNLHLLSPGNSARLTPLRYDIRDRITRLGDTQYRMDEDGFLKQRGNDYFEYNSAGLLVKVYNKVSGWSIEYRYDGLGRRVSSRSSRGQHLQFFYAELSSPTRVTHMYNHSSSEITSLYYDLQGHLFAMELSSGDEFYVACDNIGTPLAVFSGSGIMIKQILHTAFGEVYLDTNPSLQLIIGYQGGLYEPLSKLVHMGRRDYDVLAGRWTTPDHEIWKRLNSNHIVPFNLYMFKNNNPLSNNEEIKCYMTDVNSWLVTFGFQLYNVIPGYRKPSTEAMEPSYELVRTQIKTQEWDSTKSLLGVQCEVQRQLKAFVKLERFGQIYRAKSAGCPQTEDKKIFASGGSIFGKGVKFAIRDGRISADIISLANEDGRRMAAVLNDAFYLENLHFTIMGMDTHYFVKLGSVEGDLALIGMTVGRRTLENGVNVTVSQVNTVVNGRTRRITDIQLQYGALCLNTRYGSSVDEEKARVLELARQRAVAQAWARERQRLRDGEEGSRTWTEGEKQQLLGSGKVQGYDGYYMVSVDQYPELADSVNNIHFMRQSEMGRR</sequence>
<evidence type="ECO:0000256" key="7">
    <source>
        <dbReference type="ARBA" id="ARBA00022475"/>
    </source>
</evidence>
<dbReference type="SUPFAM" id="SSF63825">
    <property type="entry name" value="YWTD domain"/>
    <property type="match status" value="1"/>
</dbReference>
<dbReference type="Gene3D" id="2.120.10.30">
    <property type="entry name" value="TolB, C-terminal domain"/>
    <property type="match status" value="2"/>
</dbReference>
<dbReference type="Pfam" id="PF25021">
    <property type="entry name" value="TEN_NHL"/>
    <property type="match status" value="1"/>
</dbReference>
<dbReference type="Pfam" id="PF24329">
    <property type="entry name" value="FN-plug_TEN1-4"/>
    <property type="match status" value="1"/>
</dbReference>
<evidence type="ECO:0000256" key="18">
    <source>
        <dbReference type="ARBA" id="ARBA00023273"/>
    </source>
</evidence>
<dbReference type="InterPro" id="IPR056820">
    <property type="entry name" value="TEN_TTR-like"/>
</dbReference>
<evidence type="ECO:0000256" key="25">
    <source>
        <dbReference type="SAM" id="MobiDB-lite"/>
    </source>
</evidence>
<reference evidence="29 30" key="1">
    <citation type="submission" date="2018-05" db="EMBL/GenBank/DDBJ databases">
        <authorList>
            <person name="Datahose"/>
        </authorList>
    </citation>
    <scope>NUCLEOTIDE SEQUENCE</scope>
</reference>